<dbReference type="AlphaFoldDB" id="A0AAP2CLX9"/>
<dbReference type="EMBL" id="JADQAZ010000001">
    <property type="protein sequence ID" value="MBT0956258.1"/>
    <property type="molecule type" value="Genomic_DNA"/>
</dbReference>
<reference evidence="2 3" key="1">
    <citation type="journal article" date="2021" name="Arch. Microbiol.">
        <title>Harenicola maris gen. nov., sp. nov. isolated from the Sea of Japan shallow sediments.</title>
        <authorList>
            <person name="Romanenko L.A."/>
            <person name="Kurilenko V.V."/>
            <person name="Chernysheva N.Y."/>
            <person name="Tekutyeva L.A."/>
            <person name="Velansky P.V."/>
            <person name="Svetashev V.I."/>
            <person name="Isaeva M.P."/>
        </authorList>
    </citation>
    <scope>NUCLEOTIDE SEQUENCE [LARGE SCALE GENOMIC DNA]</scope>
    <source>
        <strain evidence="2 3">KMM 3653</strain>
    </source>
</reference>
<sequence>MSKSKKQAQKLEHDSNLSQKSHLGTWFRGEHTHFNPKRIEMVPETAVRDKVLKGWLPQEPCITPSTQITAFGSCFAFNISNWLARRNYRVLTKDEESKGAYVVSMGEGMVNSFVIRQQFEWAWENKKFEDALWHGYDAESYGYDPEVQAETKRIFDTTDVFILTFGLSEVWYDEPTGNVFWRTIPREVYDETRHKFRVSTVEENRENIEAIYQLIRKHRPDAKMIFTLSPVPLIATFRDNSCLTSNSVSKAVLRVSIDEVYRAHKDEGVLHYWPSYELVSDVFHLPYVEDRRHTERAVLDYIMTEFEHSWCINADSPPPSLRAAWVRACAAAGLLPKRLQKVVEKRHIGGLENLLANEKAKTAGHPDREEATRALLQALLEEWKAEDAAKDVAAE</sequence>
<dbReference type="InterPro" id="IPR014982">
    <property type="entry name" value="GSCFA"/>
</dbReference>
<protein>
    <submittedName>
        <fullName evidence="2">GSCFA domain-containing protein</fullName>
    </submittedName>
</protein>
<dbReference type="Pfam" id="PF08885">
    <property type="entry name" value="GSCFA"/>
    <property type="match status" value="1"/>
</dbReference>
<accession>A0AAP2CLX9</accession>
<keyword evidence="3" id="KW-1185">Reference proteome</keyword>
<feature type="domain" description="GSCFA" evidence="1">
    <location>
        <begin position="68"/>
        <end position="306"/>
    </location>
</feature>
<name>A0AAP2CLX9_9RHOB</name>
<dbReference type="RefSeq" id="WP_327792464.1">
    <property type="nucleotide sequence ID" value="NZ_JADQAZ010000001.1"/>
</dbReference>
<evidence type="ECO:0000313" key="3">
    <source>
        <dbReference type="Proteomes" id="UP001315686"/>
    </source>
</evidence>
<evidence type="ECO:0000259" key="1">
    <source>
        <dbReference type="Pfam" id="PF08885"/>
    </source>
</evidence>
<gene>
    <name evidence="2" type="ORF">IV417_02570</name>
</gene>
<organism evidence="2 3">
    <name type="scientific">Harenicola maris</name>
    <dbReference type="NCBI Taxonomy" id="2841044"/>
    <lineage>
        <taxon>Bacteria</taxon>
        <taxon>Pseudomonadati</taxon>
        <taxon>Pseudomonadota</taxon>
        <taxon>Alphaproteobacteria</taxon>
        <taxon>Rhodobacterales</taxon>
        <taxon>Paracoccaceae</taxon>
        <taxon>Harenicola</taxon>
    </lineage>
</organism>
<proteinExistence type="predicted"/>
<dbReference type="Proteomes" id="UP001315686">
    <property type="component" value="Unassembled WGS sequence"/>
</dbReference>
<evidence type="ECO:0000313" key="2">
    <source>
        <dbReference type="EMBL" id="MBT0956258.1"/>
    </source>
</evidence>
<comment type="caution">
    <text evidence="2">The sequence shown here is derived from an EMBL/GenBank/DDBJ whole genome shotgun (WGS) entry which is preliminary data.</text>
</comment>